<keyword evidence="12" id="KW-0812">Transmembrane</keyword>
<dbReference type="FunFam" id="2.60.40.1180:FF:000001">
    <property type="entry name" value="Maltase-glucoamylase, intestinal"/>
    <property type="match status" value="1"/>
</dbReference>
<dbReference type="GO" id="GO:0030246">
    <property type="term" value="F:carbohydrate binding"/>
    <property type="evidence" value="ECO:0007669"/>
    <property type="project" value="InterPro"/>
</dbReference>
<dbReference type="Gene3D" id="2.60.40.1760">
    <property type="entry name" value="glycosyl hydrolase (family 31)"/>
    <property type="match status" value="1"/>
</dbReference>
<dbReference type="InterPro" id="IPR044913">
    <property type="entry name" value="P_trefoil_dom_sf"/>
</dbReference>
<dbReference type="FunFam" id="2.60.40.1760:FF:000001">
    <property type="entry name" value="Maltase-glucoamylase, intestinal"/>
    <property type="match status" value="1"/>
</dbReference>
<dbReference type="OrthoDB" id="5839090at2759"/>
<evidence type="ECO:0000313" key="15">
    <source>
        <dbReference type="Proteomes" id="UP000887568"/>
    </source>
</evidence>
<dbReference type="InterPro" id="IPR025887">
    <property type="entry name" value="Glyco_hydro_31_N_dom"/>
</dbReference>
<dbReference type="EnsemblMetazoa" id="XM_038221938.1">
    <property type="protein sequence ID" value="XP_038077866.1"/>
    <property type="gene ID" value="LOC119745545"/>
</dbReference>
<dbReference type="Pfam" id="PF00088">
    <property type="entry name" value="Trefoil"/>
    <property type="match status" value="1"/>
</dbReference>
<dbReference type="Pfam" id="PF13802">
    <property type="entry name" value="Gal_mutarotas_2"/>
    <property type="match status" value="1"/>
</dbReference>
<evidence type="ECO:0000259" key="13">
    <source>
        <dbReference type="PROSITE" id="PS51448"/>
    </source>
</evidence>
<dbReference type="PROSITE" id="PS51448">
    <property type="entry name" value="P_TREFOIL_2"/>
    <property type="match status" value="1"/>
</dbReference>
<dbReference type="Gene3D" id="4.10.110.10">
    <property type="entry name" value="Spasmolytic Protein, domain 1"/>
    <property type="match status" value="1"/>
</dbReference>
<comment type="subcellular location">
    <subcellularLocation>
        <location evidence="1">Membrane</location>
    </subcellularLocation>
</comment>
<dbReference type="SUPFAM" id="SSF51011">
    <property type="entry name" value="Glycosyl hydrolase domain"/>
    <property type="match status" value="1"/>
</dbReference>
<evidence type="ECO:0000256" key="6">
    <source>
        <dbReference type="ARBA" id="ARBA00023180"/>
    </source>
</evidence>
<dbReference type="Gene3D" id="3.20.20.80">
    <property type="entry name" value="Glycosidases"/>
    <property type="match status" value="1"/>
</dbReference>
<dbReference type="Pfam" id="PF21365">
    <property type="entry name" value="Glyco_hydro_31_3rd"/>
    <property type="match status" value="1"/>
</dbReference>
<evidence type="ECO:0000313" key="14">
    <source>
        <dbReference type="EnsemblMetazoa" id="XP_038077866.1"/>
    </source>
</evidence>
<dbReference type="GeneID" id="119745545"/>
<dbReference type="SUPFAM" id="SSF74650">
    <property type="entry name" value="Galactose mutarotase-like"/>
    <property type="match status" value="1"/>
</dbReference>
<dbReference type="GO" id="GO:0004558">
    <property type="term" value="F:alpha-1,4-glucosidase activity"/>
    <property type="evidence" value="ECO:0007669"/>
    <property type="project" value="TreeGrafter"/>
</dbReference>
<evidence type="ECO:0000256" key="11">
    <source>
        <dbReference type="SAM" id="MobiDB-lite"/>
    </source>
</evidence>
<keyword evidence="12" id="KW-1133">Transmembrane helix</keyword>
<evidence type="ECO:0000256" key="9">
    <source>
        <dbReference type="PROSITE-ProRule" id="PRU00779"/>
    </source>
</evidence>
<feature type="domain" description="P-type" evidence="13">
    <location>
        <begin position="90"/>
        <end position="138"/>
    </location>
</feature>
<evidence type="ECO:0000256" key="1">
    <source>
        <dbReference type="ARBA" id="ARBA00004370"/>
    </source>
</evidence>
<keyword evidence="15" id="KW-1185">Reference proteome</keyword>
<evidence type="ECO:0000256" key="3">
    <source>
        <dbReference type="ARBA" id="ARBA00022801"/>
    </source>
</evidence>
<comment type="caution">
    <text evidence="9">Lacks conserved residue(s) required for the propagation of feature annotation.</text>
</comment>
<dbReference type="FunFam" id="3.20.20.80:FF:000016">
    <property type="entry name" value="Maltase-glucoamylase, intestinal"/>
    <property type="match status" value="1"/>
</dbReference>
<accession>A0A914BQB8</accession>
<dbReference type="GO" id="GO:0016020">
    <property type="term" value="C:membrane"/>
    <property type="evidence" value="ECO:0007669"/>
    <property type="project" value="UniProtKB-SubCell"/>
</dbReference>
<evidence type="ECO:0000256" key="10">
    <source>
        <dbReference type="RuleBase" id="RU361185"/>
    </source>
</evidence>
<dbReference type="PANTHER" id="PTHR22762">
    <property type="entry name" value="ALPHA-GLUCOSIDASE"/>
    <property type="match status" value="1"/>
</dbReference>
<feature type="compositionally biased region" description="Pro residues" evidence="11">
    <location>
        <begin position="65"/>
        <end position="78"/>
    </location>
</feature>
<dbReference type="CDD" id="cd06602">
    <property type="entry name" value="GH31_MGAM_SI_GAA"/>
    <property type="match status" value="1"/>
</dbReference>
<comment type="similarity">
    <text evidence="2 10">Belongs to the glycosyl hydrolase 31 family.</text>
</comment>
<evidence type="ECO:0000256" key="12">
    <source>
        <dbReference type="SAM" id="Phobius"/>
    </source>
</evidence>
<dbReference type="InterPro" id="IPR048395">
    <property type="entry name" value="Glyco_hydro_31_C"/>
</dbReference>
<dbReference type="PROSITE" id="PS00129">
    <property type="entry name" value="GLYCOSYL_HYDROL_F31_1"/>
    <property type="match status" value="1"/>
</dbReference>
<dbReference type="SUPFAM" id="SSF51445">
    <property type="entry name" value="(Trans)glycosidases"/>
    <property type="match status" value="1"/>
</dbReference>
<dbReference type="PANTHER" id="PTHR22762:SF133">
    <property type="entry name" value="P-TYPE DOMAIN-CONTAINING PROTEIN"/>
    <property type="match status" value="1"/>
</dbReference>
<name>A0A914BQB8_PATMI</name>
<keyword evidence="3 10" id="KW-0378">Hydrolase</keyword>
<feature type="compositionally biased region" description="Polar residues" evidence="11">
    <location>
        <begin position="54"/>
        <end position="63"/>
    </location>
</feature>
<dbReference type="InterPro" id="IPR017853">
    <property type="entry name" value="GH"/>
</dbReference>
<dbReference type="InterPro" id="IPR030458">
    <property type="entry name" value="Glyco_hydro_31_AS"/>
</dbReference>
<dbReference type="CDD" id="cd14752">
    <property type="entry name" value="GH31_N"/>
    <property type="match status" value="1"/>
</dbReference>
<dbReference type="Proteomes" id="UP000887568">
    <property type="component" value="Unplaced"/>
</dbReference>
<evidence type="ECO:0000256" key="5">
    <source>
        <dbReference type="ARBA" id="ARBA00023157"/>
    </source>
</evidence>
<dbReference type="CDD" id="cd00111">
    <property type="entry name" value="Trefoil"/>
    <property type="match status" value="1"/>
</dbReference>
<keyword evidence="7 10" id="KW-0326">Glycosidase</keyword>
<dbReference type="Pfam" id="PF01055">
    <property type="entry name" value="Glyco_hydro_31_2nd"/>
    <property type="match status" value="1"/>
</dbReference>
<keyword evidence="5" id="KW-1015">Disulfide bond</keyword>
<evidence type="ECO:0000256" key="2">
    <source>
        <dbReference type="ARBA" id="ARBA00007806"/>
    </source>
</evidence>
<keyword evidence="6" id="KW-0325">Glycoprotein</keyword>
<dbReference type="GO" id="GO:0005975">
    <property type="term" value="P:carbohydrate metabolic process"/>
    <property type="evidence" value="ECO:0007669"/>
    <property type="project" value="InterPro"/>
</dbReference>
<dbReference type="InterPro" id="IPR011013">
    <property type="entry name" value="Gal_mutarotase_sf_dom"/>
</dbReference>
<protein>
    <recommendedName>
        <fullName evidence="8">Maltase</fullName>
    </recommendedName>
</protein>
<evidence type="ECO:0000256" key="8">
    <source>
        <dbReference type="ARBA" id="ARBA00041343"/>
    </source>
</evidence>
<sequence>MSKGTFEVEVDRVPKSGMSRVAIIIAVVITAMVVTVITVPLTYFLHPNYGNTAATKSPQTGQCPTEPPTKPPTEPPAKPTTKPTTEPPPTPYGDIEDHMRVSCHPGWEEGTEEICLQRGCIWSMPMVDTAAPKCFFPKNYGGYRMVGKEAETPSGYRITLDRIPSTPTLFGGDITRLILDIEHQTEYRLRFKFYDPAKQRYEVPLNMPQAPETQPFRTLYDVAFTSNPFTLKITRKDSGAVLWDTSLGPFIFSDQFLQITTMLPSTNLYGFGENEHPSFRHDIQWKSWGMFSRDQPPSGEGNLYGVHPFYTSLEEDYKAHGVMLLNSNAMDVAFQPAPALTYHTIGGILDFYMFLGPTPENVVQQYTEAIGRPYMPPYWSLGFQLCRYGYNSLDRVKQVVAGMQKYDIPLDIQYGDIDYMNRQMDFTIGDSYDGLGDFVDELKANGTRYIIILDPAIPANETSGTYAPYDDGVTEDVFIKAANGEILYGKVWPDLPNITVDTSQEWDYQVANYRAHAAFPDFSKPSTEQWWTNQITDFYNRIKFDGIWIDMNEPANFVEGSTEGCEPNEYNRPPFQPRIYGTITDKTICMDAKQHRTSSDTTMHYNMHSLFGWSQSAPTLRANEAATGKRGIVISRSTYPGSGKYIGHWLGDNTSKWPDMHKSIIGMLEFNLFGIPYIGADICGFFQNTTIGMCRRWMQLGAFYPFSRNHNGLNNIPQDPAAFGEQFANDTRDVLLIRYTLLPYLYTLFYEAHTMGSTVVRPLMHEFTSDSATWDIDRQFLWGPALLISPVLDKDMETVDVYIPEGPWYVYKTGHQLLRTQENQHVSMYTPMNEINLHVRGGYILPTQQPAKSTVFSRANPFGLIVALDASQKAKGNLFWDDGETKDTITNGDYFFVDYIAGNGVIQSTITNPNPSLMNTHVLDDIRISGVQDQVTQIMYQNSALDSSKWNFDQFNMILEISNLNHPMNDNIILEMK</sequence>
<feature type="transmembrane region" description="Helical" evidence="12">
    <location>
        <begin position="21"/>
        <end position="45"/>
    </location>
</feature>
<organism evidence="14 15">
    <name type="scientific">Patiria miniata</name>
    <name type="common">Bat star</name>
    <name type="synonym">Asterina miniata</name>
    <dbReference type="NCBI Taxonomy" id="46514"/>
    <lineage>
        <taxon>Eukaryota</taxon>
        <taxon>Metazoa</taxon>
        <taxon>Echinodermata</taxon>
        <taxon>Eleutherozoa</taxon>
        <taxon>Asterozoa</taxon>
        <taxon>Asteroidea</taxon>
        <taxon>Valvatacea</taxon>
        <taxon>Valvatida</taxon>
        <taxon>Asterinidae</taxon>
        <taxon>Patiria</taxon>
    </lineage>
</organism>
<dbReference type="RefSeq" id="XP_038077866.1">
    <property type="nucleotide sequence ID" value="XM_038221938.1"/>
</dbReference>
<evidence type="ECO:0000256" key="4">
    <source>
        <dbReference type="ARBA" id="ARBA00023136"/>
    </source>
</evidence>
<dbReference type="AlphaFoldDB" id="A0A914BQB8"/>
<dbReference type="OMA" id="FNYPNDP"/>
<dbReference type="InterPro" id="IPR000519">
    <property type="entry name" value="P_trefoil_dom"/>
</dbReference>
<proteinExistence type="inferred from homology"/>
<keyword evidence="4 12" id="KW-0472">Membrane</keyword>
<dbReference type="InterPro" id="IPR000322">
    <property type="entry name" value="Glyco_hydro_31_TIM"/>
</dbReference>
<feature type="region of interest" description="Disordered" evidence="11">
    <location>
        <begin position="54"/>
        <end position="93"/>
    </location>
</feature>
<dbReference type="Gene3D" id="2.60.40.1180">
    <property type="entry name" value="Golgi alpha-mannosidase II"/>
    <property type="match status" value="2"/>
</dbReference>
<reference evidence="14" key="1">
    <citation type="submission" date="2022-11" db="UniProtKB">
        <authorList>
            <consortium name="EnsemblMetazoa"/>
        </authorList>
    </citation>
    <scope>IDENTIFICATION</scope>
</reference>
<dbReference type="InterPro" id="IPR013780">
    <property type="entry name" value="Glyco_hydro_b"/>
</dbReference>
<evidence type="ECO:0000256" key="7">
    <source>
        <dbReference type="ARBA" id="ARBA00023295"/>
    </source>
</evidence>